<dbReference type="NCBIfam" id="TIGR00217">
    <property type="entry name" value="malQ"/>
    <property type="match status" value="1"/>
</dbReference>
<evidence type="ECO:0000256" key="1">
    <source>
        <dbReference type="ARBA" id="ARBA00000439"/>
    </source>
</evidence>
<dbReference type="EMBL" id="CAFBMR010000039">
    <property type="protein sequence ID" value="CAB4915224.1"/>
    <property type="molecule type" value="Genomic_DNA"/>
</dbReference>
<evidence type="ECO:0000256" key="8">
    <source>
        <dbReference type="ARBA" id="ARBA00031501"/>
    </source>
</evidence>
<dbReference type="InterPro" id="IPR003385">
    <property type="entry name" value="Glyco_hydro_77"/>
</dbReference>
<accession>A0A6J7H6G0</accession>
<dbReference type="AlphaFoldDB" id="A0A6J7H6G0"/>
<dbReference type="InterPro" id="IPR048458">
    <property type="entry name" value="MalQ_N"/>
</dbReference>
<evidence type="ECO:0000256" key="6">
    <source>
        <dbReference type="ARBA" id="ARBA00023277"/>
    </source>
</evidence>
<evidence type="ECO:0000256" key="4">
    <source>
        <dbReference type="ARBA" id="ARBA00022676"/>
    </source>
</evidence>
<evidence type="ECO:0000259" key="9">
    <source>
        <dbReference type="Pfam" id="PF21226"/>
    </source>
</evidence>
<sequence>MNADLERLAHAYGVATGYWDQSGIHRDVSEQTVMAVLRALGADPESPARSLVERELRDWRRILPPVFVAIAGRSLWSWVHLPDGSHLRAWVVLEDGTRRALAQLDHVVAPRLVDGVLTGEAAISIPSDLPLGWHEVHVHTSTGEHTMVLAVTPAHLASPRLGAARSWGLMTQIYATRSSSSWGLGDLADLSALATWSGRDLGADFVLINPMHAAEPVAPLTPSPYLPTSRRFTNPIYLHIESIPEYAQLNEQQIAHIASLAAPLQARNVTTDLLDRNAVWTAKRAALELLYTVPATTQRQAAFDAYVAREGVGLNDFATWSAIAEEHGIASATWPAELSHPSSAAVLAYAEQHLTRVNFHRWLQWQLDEQLTDVQAHAESVGMRIGVMHDLAVGVHPDSADAWALQDVLAQGVSVGAPPDMYNQLGQNWSQPPWRPEALADAAFLPYRNMLRTIMQHAGGLRIDHVLALFRMWWIPDGMPAYEGTYVTFDHQAMLGILALEAQRADCVVIGEDLGTVEPWVQDALAERGILGTVILWFERDGGSLRAPEHWRRDVLASVTVHDLPPTAGYLALEHVRIRAELGLLTGDESAERLAAQREIDEWIDLATQRGLLGESSSTEDIVFALHQLLAQSPARLLGVSLPDLVGEVRAQNQPGTDQEYPNWRVPLAHHDGNPVLIEDIGRYPLVDRVARALEARSVESGS</sequence>
<keyword evidence="5" id="KW-0808">Transferase</keyword>
<evidence type="ECO:0000256" key="3">
    <source>
        <dbReference type="ARBA" id="ARBA00012560"/>
    </source>
</evidence>
<dbReference type="EC" id="2.4.1.25" evidence="3"/>
<keyword evidence="6" id="KW-0119">Carbohydrate metabolism</keyword>
<protein>
    <recommendedName>
        <fullName evidence="3">4-alpha-glucanotransferase</fullName>
        <ecNumber evidence="3">2.4.1.25</ecNumber>
    </recommendedName>
    <alternativeName>
        <fullName evidence="7">Amylomaltase</fullName>
    </alternativeName>
    <alternativeName>
        <fullName evidence="8">Disproportionating enzyme</fullName>
    </alternativeName>
</protein>
<evidence type="ECO:0000256" key="5">
    <source>
        <dbReference type="ARBA" id="ARBA00022679"/>
    </source>
</evidence>
<reference evidence="10" key="1">
    <citation type="submission" date="2020-05" db="EMBL/GenBank/DDBJ databases">
        <authorList>
            <person name="Chiriac C."/>
            <person name="Salcher M."/>
            <person name="Ghai R."/>
            <person name="Kavagutti S V."/>
        </authorList>
    </citation>
    <scope>NUCLEOTIDE SEQUENCE</scope>
</reference>
<dbReference type="GO" id="GO:0004134">
    <property type="term" value="F:4-alpha-glucanotransferase activity"/>
    <property type="evidence" value="ECO:0007669"/>
    <property type="project" value="UniProtKB-EC"/>
</dbReference>
<dbReference type="SUPFAM" id="SSF51445">
    <property type="entry name" value="(Trans)glycosidases"/>
    <property type="match status" value="1"/>
</dbReference>
<proteinExistence type="inferred from homology"/>
<comment type="catalytic activity">
    <reaction evidence="1">
        <text>Transfers a segment of a (1-&gt;4)-alpha-D-glucan to a new position in an acceptor, which may be glucose or a (1-&gt;4)-alpha-D-glucan.</text>
        <dbReference type="EC" id="2.4.1.25"/>
    </reaction>
</comment>
<dbReference type="Gene3D" id="3.20.20.80">
    <property type="entry name" value="Glycosidases"/>
    <property type="match status" value="1"/>
</dbReference>
<evidence type="ECO:0000256" key="7">
    <source>
        <dbReference type="ARBA" id="ARBA00031423"/>
    </source>
</evidence>
<dbReference type="GO" id="GO:0005975">
    <property type="term" value="P:carbohydrate metabolic process"/>
    <property type="evidence" value="ECO:0007669"/>
    <property type="project" value="InterPro"/>
</dbReference>
<dbReference type="Pfam" id="PF21226">
    <property type="entry name" value="MalQ_N"/>
    <property type="match status" value="1"/>
</dbReference>
<dbReference type="PANTHER" id="PTHR32438">
    <property type="entry name" value="4-ALPHA-GLUCANOTRANSFERASE DPE1, CHLOROPLASTIC/AMYLOPLASTIC"/>
    <property type="match status" value="1"/>
</dbReference>
<evidence type="ECO:0000313" key="10">
    <source>
        <dbReference type="EMBL" id="CAB4915224.1"/>
    </source>
</evidence>
<name>A0A6J7H6G0_9ZZZZ</name>
<feature type="domain" description="MalQ N-terminal beta-sandwich" evidence="9">
    <location>
        <begin position="63"/>
        <end position="153"/>
    </location>
</feature>
<keyword evidence="4" id="KW-0328">Glycosyltransferase</keyword>
<dbReference type="Pfam" id="PF02446">
    <property type="entry name" value="Glyco_hydro_77"/>
    <property type="match status" value="1"/>
</dbReference>
<organism evidence="10">
    <name type="scientific">freshwater metagenome</name>
    <dbReference type="NCBI Taxonomy" id="449393"/>
    <lineage>
        <taxon>unclassified sequences</taxon>
        <taxon>metagenomes</taxon>
        <taxon>ecological metagenomes</taxon>
    </lineage>
</organism>
<comment type="similarity">
    <text evidence="2">Belongs to the disproportionating enzyme family.</text>
</comment>
<dbReference type="InterPro" id="IPR017853">
    <property type="entry name" value="GH"/>
</dbReference>
<dbReference type="PANTHER" id="PTHR32438:SF5">
    <property type="entry name" value="4-ALPHA-GLUCANOTRANSFERASE DPE1, CHLOROPLASTIC_AMYLOPLASTIC"/>
    <property type="match status" value="1"/>
</dbReference>
<evidence type="ECO:0000256" key="2">
    <source>
        <dbReference type="ARBA" id="ARBA00005684"/>
    </source>
</evidence>
<gene>
    <name evidence="10" type="ORF">UFOPK3610_01074</name>
</gene>